<evidence type="ECO:0000313" key="2">
    <source>
        <dbReference type="EMBL" id="KAK4349890.1"/>
    </source>
</evidence>
<keyword evidence="3" id="KW-1185">Reference proteome</keyword>
<dbReference type="EMBL" id="JAVYJV010000016">
    <property type="protein sequence ID" value="KAK4349890.1"/>
    <property type="molecule type" value="Genomic_DNA"/>
</dbReference>
<dbReference type="AlphaFoldDB" id="A0AAE1RE18"/>
<evidence type="ECO:0000313" key="3">
    <source>
        <dbReference type="Proteomes" id="UP001291623"/>
    </source>
</evidence>
<evidence type="ECO:0008006" key="4">
    <source>
        <dbReference type="Google" id="ProtNLM"/>
    </source>
</evidence>
<sequence>MANNFISRSSSLIAVVMFVMIIPNVGVIPCTAAGFNHRGILIQKPKRPPCLCCQSTAPPPPCCYCACFVTQIS</sequence>
<name>A0AAE1RE18_9SOLA</name>
<organism evidence="2 3">
    <name type="scientific">Anisodus tanguticus</name>
    <dbReference type="NCBI Taxonomy" id="243964"/>
    <lineage>
        <taxon>Eukaryota</taxon>
        <taxon>Viridiplantae</taxon>
        <taxon>Streptophyta</taxon>
        <taxon>Embryophyta</taxon>
        <taxon>Tracheophyta</taxon>
        <taxon>Spermatophyta</taxon>
        <taxon>Magnoliopsida</taxon>
        <taxon>eudicotyledons</taxon>
        <taxon>Gunneridae</taxon>
        <taxon>Pentapetalae</taxon>
        <taxon>asterids</taxon>
        <taxon>lamiids</taxon>
        <taxon>Solanales</taxon>
        <taxon>Solanaceae</taxon>
        <taxon>Solanoideae</taxon>
        <taxon>Hyoscyameae</taxon>
        <taxon>Anisodus</taxon>
    </lineage>
</organism>
<proteinExistence type="predicted"/>
<keyword evidence="1" id="KW-0472">Membrane</keyword>
<keyword evidence="1" id="KW-1133">Transmembrane helix</keyword>
<comment type="caution">
    <text evidence="2">The sequence shown here is derived from an EMBL/GenBank/DDBJ whole genome shotgun (WGS) entry which is preliminary data.</text>
</comment>
<dbReference type="Proteomes" id="UP001291623">
    <property type="component" value="Unassembled WGS sequence"/>
</dbReference>
<evidence type="ECO:0000256" key="1">
    <source>
        <dbReference type="SAM" id="Phobius"/>
    </source>
</evidence>
<accession>A0AAE1RE18</accession>
<keyword evidence="1" id="KW-0812">Transmembrane</keyword>
<protein>
    <recommendedName>
        <fullName evidence="4">Transmembrane protein</fullName>
    </recommendedName>
</protein>
<reference evidence="2" key="1">
    <citation type="submission" date="2023-12" db="EMBL/GenBank/DDBJ databases">
        <title>Genome assembly of Anisodus tanguticus.</title>
        <authorList>
            <person name="Wang Y.-J."/>
        </authorList>
    </citation>
    <scope>NUCLEOTIDE SEQUENCE</scope>
    <source>
        <strain evidence="2">KB-2021</strain>
        <tissue evidence="2">Leaf</tissue>
    </source>
</reference>
<gene>
    <name evidence="2" type="ORF">RND71_029203</name>
</gene>
<feature type="transmembrane region" description="Helical" evidence="1">
    <location>
        <begin position="12"/>
        <end position="35"/>
    </location>
</feature>